<feature type="domain" description="DUF4283" evidence="2">
    <location>
        <begin position="228"/>
        <end position="280"/>
    </location>
</feature>
<feature type="domain" description="Zinc knuckle CX2CX4HX4C" evidence="3">
    <location>
        <begin position="97"/>
        <end position="144"/>
    </location>
</feature>
<protein>
    <recommendedName>
        <fullName evidence="6">CCHC-type domain-containing protein</fullName>
    </recommendedName>
</protein>
<feature type="region of interest" description="Disordered" evidence="1">
    <location>
        <begin position="516"/>
        <end position="536"/>
    </location>
</feature>
<dbReference type="PANTHER" id="PTHR31286">
    <property type="entry name" value="GLYCINE-RICH CELL WALL STRUCTURAL PROTEIN 1.8-LIKE"/>
    <property type="match status" value="1"/>
</dbReference>
<dbReference type="InterPro" id="IPR025558">
    <property type="entry name" value="DUF4283"/>
</dbReference>
<sequence length="536" mass="62376">MVGQNLFQISFEDEDDLEMIMEGRPWLFRKQLIIFDRLKEATKRRNIKLVFSQFWLKIGPCPSECEKKDLMHAIGSTFGGVMRSEIKNDICRLKVQLDVQKPLWRGIFITTGNQKKVWLPFKYVNLLNFCFGCGCMGYAMKDCTAISNLGEEKLEYDLPYSLPLKAESNLIGKESLQFGFSVKKSMKQCLYIRENERVETSGVNFQKDPTHSKMPIEIHHGEKSLQKSIWNTKRKFEIQMVGQNLFQISFEDEDDLEMIMEGRPWLFRKQLIIFDRLKEATKRRNIKLVFSQFWLKIGPCPSECEKKDLMHAIGSTFGGVMRSEIKNDICRLKVQLDVQKPLWRGIFITTGNQKKVWLPFKYVNLLNFCFGCGCMGYAMKDCTAISNLGEEKLEYDLPYSLPLKAESNLIGKESLQFGFSVKKSMKQCLYIRENERVETSGVNFQKDPTHSKMPIEIHHGEKSLQKVEFFTERQPVDLHHNSKEIRASNQCCSTKIESTKVVFHVSNLGIEQSREKAKNMNRMDEKCQKRLKTPKE</sequence>
<feature type="domain" description="Zinc knuckle CX2CX4HX4C" evidence="3">
    <location>
        <begin position="336"/>
        <end position="383"/>
    </location>
</feature>
<dbReference type="InterPro" id="IPR040256">
    <property type="entry name" value="At4g02000-like"/>
</dbReference>
<dbReference type="Proteomes" id="UP000239757">
    <property type="component" value="Unassembled WGS sequence"/>
</dbReference>
<evidence type="ECO:0008006" key="6">
    <source>
        <dbReference type="Google" id="ProtNLM"/>
    </source>
</evidence>
<gene>
    <name evidence="4" type="ORF">GOBAR_AA18948</name>
</gene>
<proteinExistence type="predicted"/>
<accession>A0A2P5XEG1</accession>
<dbReference type="OrthoDB" id="1433777at2759"/>
<name>A0A2P5XEG1_GOSBA</name>
<organism evidence="4 5">
    <name type="scientific">Gossypium barbadense</name>
    <name type="common">Sea Island cotton</name>
    <name type="synonym">Hibiscus barbadensis</name>
    <dbReference type="NCBI Taxonomy" id="3634"/>
    <lineage>
        <taxon>Eukaryota</taxon>
        <taxon>Viridiplantae</taxon>
        <taxon>Streptophyta</taxon>
        <taxon>Embryophyta</taxon>
        <taxon>Tracheophyta</taxon>
        <taxon>Spermatophyta</taxon>
        <taxon>Magnoliopsida</taxon>
        <taxon>eudicotyledons</taxon>
        <taxon>Gunneridae</taxon>
        <taxon>Pentapetalae</taxon>
        <taxon>rosids</taxon>
        <taxon>malvids</taxon>
        <taxon>Malvales</taxon>
        <taxon>Malvaceae</taxon>
        <taxon>Malvoideae</taxon>
        <taxon>Gossypium</taxon>
    </lineage>
</organism>
<dbReference type="InterPro" id="IPR025836">
    <property type="entry name" value="Zn_knuckle_CX2CX4HX4C"/>
</dbReference>
<evidence type="ECO:0000259" key="2">
    <source>
        <dbReference type="Pfam" id="PF14111"/>
    </source>
</evidence>
<dbReference type="AlphaFoldDB" id="A0A2P5XEG1"/>
<evidence type="ECO:0000256" key="1">
    <source>
        <dbReference type="SAM" id="MobiDB-lite"/>
    </source>
</evidence>
<dbReference type="EMBL" id="KZ665067">
    <property type="protein sequence ID" value="PPS01723.1"/>
    <property type="molecule type" value="Genomic_DNA"/>
</dbReference>
<evidence type="ECO:0000313" key="5">
    <source>
        <dbReference type="Proteomes" id="UP000239757"/>
    </source>
</evidence>
<dbReference type="Pfam" id="PF14111">
    <property type="entry name" value="DUF4283"/>
    <property type="match status" value="1"/>
</dbReference>
<dbReference type="Pfam" id="PF14392">
    <property type="entry name" value="zf-CCHC_4"/>
    <property type="match status" value="2"/>
</dbReference>
<reference evidence="4 5" key="1">
    <citation type="submission" date="2015-01" db="EMBL/GenBank/DDBJ databases">
        <title>Genome of allotetraploid Gossypium barbadense reveals genomic plasticity and fiber elongation in cotton evolution.</title>
        <authorList>
            <person name="Chen X."/>
            <person name="Liu X."/>
            <person name="Zhao B."/>
            <person name="Zheng H."/>
            <person name="Hu Y."/>
            <person name="Lu G."/>
            <person name="Yang C."/>
            <person name="Chen J."/>
            <person name="Shan C."/>
            <person name="Zhang L."/>
            <person name="Zhou Y."/>
            <person name="Wang L."/>
            <person name="Guo W."/>
            <person name="Bai Y."/>
            <person name="Ruan J."/>
            <person name="Shangguan X."/>
            <person name="Mao Y."/>
            <person name="Jiang J."/>
            <person name="Zhu Y."/>
            <person name="Lei J."/>
            <person name="Kang H."/>
            <person name="Chen S."/>
            <person name="He X."/>
            <person name="Wang R."/>
            <person name="Wang Y."/>
            <person name="Chen J."/>
            <person name="Wang L."/>
            <person name="Yu S."/>
            <person name="Wang B."/>
            <person name="Wei J."/>
            <person name="Song S."/>
            <person name="Lu X."/>
            <person name="Gao Z."/>
            <person name="Gu W."/>
            <person name="Deng X."/>
            <person name="Ma D."/>
            <person name="Wang S."/>
            <person name="Liang W."/>
            <person name="Fang L."/>
            <person name="Cai C."/>
            <person name="Zhu X."/>
            <person name="Zhou B."/>
            <person name="Zhang Y."/>
            <person name="Chen Z."/>
            <person name="Xu S."/>
            <person name="Zhu R."/>
            <person name="Wang S."/>
            <person name="Zhang T."/>
            <person name="Zhao G."/>
        </authorList>
    </citation>
    <scope>NUCLEOTIDE SEQUENCE [LARGE SCALE GENOMIC DNA]</scope>
    <source>
        <strain evidence="5">cv. Xinhai21</strain>
        <tissue evidence="4">Leaf</tissue>
    </source>
</reference>
<dbReference type="PANTHER" id="PTHR31286:SF167">
    <property type="entry name" value="OS09G0268800 PROTEIN"/>
    <property type="match status" value="1"/>
</dbReference>
<evidence type="ECO:0000259" key="3">
    <source>
        <dbReference type="Pfam" id="PF14392"/>
    </source>
</evidence>
<evidence type="ECO:0000313" key="4">
    <source>
        <dbReference type="EMBL" id="PPS01723.1"/>
    </source>
</evidence>